<keyword evidence="2" id="KW-1185">Reference proteome</keyword>
<proteinExistence type="predicted"/>
<feature type="compositionally biased region" description="Low complexity" evidence="1">
    <location>
        <begin position="428"/>
        <end position="442"/>
    </location>
</feature>
<gene>
    <name evidence="3" type="primary">LOC103505403</name>
</gene>
<sequence>MSRSTIMQSQIRAGSPDTMKQNPVLTEFYQKLMGLFLEKKYYQPFQISPLKRPLRLSHGEPAVQFCQEQDFQQCFKMMKKLLSLEEDAEGESKHGLDSTNTMERSEAGSEDSIEIVDLPERLKKIENFQAHRKSQAIIYRKPLRFGLLLNDSNHLSEVSISGSDLEDELGWILNQFCNHFKVNVLKLESNRFFESQTVCGRFCEQLVGATLVQLSLDRTKLHGCDLAALFRIQLVQLSMRFCSIEDEDVLSFCQPLAKNETLKVLNLNFNRIKDMGCKCLAESLRLNRSLNCLSLMHNSVGNAGCRYLLSIFKTFRLSREEVVELRKTKLDQYLATLDENGRPLPRPTDNESKVQFSEDVEPLEVNKSSAKSRATINMSRSKAYVAPIKPKVTVEAPRRDFYSCEPHFPLVQTNSYGSPMSGQGSQIAGTATTPGGRSARTGRAGGMSCKLLDGAVYSDGNFHLTHLYLSHNKLTPSIVPKILNLLEYQQIQQTHGSPPGIGLVE</sequence>
<dbReference type="Proteomes" id="UP000079169">
    <property type="component" value="Unplaced"/>
</dbReference>
<organism evidence="2 3">
    <name type="scientific">Diaphorina citri</name>
    <name type="common">Asian citrus psyllid</name>
    <dbReference type="NCBI Taxonomy" id="121845"/>
    <lineage>
        <taxon>Eukaryota</taxon>
        <taxon>Metazoa</taxon>
        <taxon>Ecdysozoa</taxon>
        <taxon>Arthropoda</taxon>
        <taxon>Hexapoda</taxon>
        <taxon>Insecta</taxon>
        <taxon>Pterygota</taxon>
        <taxon>Neoptera</taxon>
        <taxon>Paraneoptera</taxon>
        <taxon>Hemiptera</taxon>
        <taxon>Sternorrhyncha</taxon>
        <taxon>Psylloidea</taxon>
        <taxon>Psyllidae</taxon>
        <taxon>Diaphorininae</taxon>
        <taxon>Diaphorina</taxon>
    </lineage>
</organism>
<feature type="region of interest" description="Disordered" evidence="1">
    <location>
        <begin position="88"/>
        <end position="111"/>
    </location>
</feature>
<feature type="region of interest" description="Disordered" evidence="1">
    <location>
        <begin position="418"/>
        <end position="442"/>
    </location>
</feature>
<protein>
    <submittedName>
        <fullName evidence="3">Leucine-rich repeat-containing protein 71-like</fullName>
    </submittedName>
</protein>
<dbReference type="PANTHER" id="PTHR46984">
    <property type="entry name" value="LEUCINE-RICH REPEAT-CONTAINING PROTEIN 71"/>
    <property type="match status" value="1"/>
</dbReference>
<dbReference type="GeneID" id="103505403"/>
<feature type="compositionally biased region" description="Polar residues" evidence="1">
    <location>
        <begin position="418"/>
        <end position="427"/>
    </location>
</feature>
<dbReference type="STRING" id="121845.A0A1S3CVL6"/>
<evidence type="ECO:0000313" key="3">
    <source>
        <dbReference type="RefSeq" id="XP_008467956.1"/>
    </source>
</evidence>
<accession>A0A1S3CVL6</accession>
<dbReference type="KEGG" id="dci:103505403"/>
<dbReference type="InterPro" id="IPR032675">
    <property type="entry name" value="LRR_dom_sf"/>
</dbReference>
<evidence type="ECO:0000313" key="2">
    <source>
        <dbReference type="Proteomes" id="UP000079169"/>
    </source>
</evidence>
<dbReference type="SMART" id="SM00368">
    <property type="entry name" value="LRR_RI"/>
    <property type="match status" value="3"/>
</dbReference>
<dbReference type="PaxDb" id="121845-A0A1S3CVL6"/>
<dbReference type="RefSeq" id="XP_008467956.1">
    <property type="nucleotide sequence ID" value="XM_008469734.2"/>
</dbReference>
<dbReference type="SUPFAM" id="SSF52047">
    <property type="entry name" value="RNI-like"/>
    <property type="match status" value="1"/>
</dbReference>
<name>A0A1S3CVL6_DIACI</name>
<dbReference type="InterPro" id="IPR001611">
    <property type="entry name" value="Leu-rich_rpt"/>
</dbReference>
<dbReference type="AlphaFoldDB" id="A0A1S3CVL6"/>
<dbReference type="InterPro" id="IPR053040">
    <property type="entry name" value="LRR-containing_protein_71"/>
</dbReference>
<reference evidence="3" key="1">
    <citation type="submission" date="2025-08" db="UniProtKB">
        <authorList>
            <consortium name="RefSeq"/>
        </authorList>
    </citation>
    <scope>IDENTIFICATION</scope>
</reference>
<dbReference type="Gene3D" id="3.80.10.10">
    <property type="entry name" value="Ribonuclease Inhibitor"/>
    <property type="match status" value="1"/>
</dbReference>
<dbReference type="Pfam" id="PF13516">
    <property type="entry name" value="LRR_6"/>
    <property type="match status" value="3"/>
</dbReference>
<dbReference type="PANTHER" id="PTHR46984:SF1">
    <property type="entry name" value="LEUCINE-RICH REPEAT-CONTAINING PROTEIN 71"/>
    <property type="match status" value="1"/>
</dbReference>
<evidence type="ECO:0000256" key="1">
    <source>
        <dbReference type="SAM" id="MobiDB-lite"/>
    </source>
</evidence>